<dbReference type="NCBIfam" id="TIGR00738">
    <property type="entry name" value="rrf2_super"/>
    <property type="match status" value="1"/>
</dbReference>
<sequence length="146" mass="16173">MFSKACQYGVKSVIYIWGQSLKGNKVGAKEVAQYVDVPEPFTAKILQDLVRKKIIGSQKGPNGGFYVDGKHEKFTLKDLVVAIDGDSLFSGCSLGLKECSETNPCPLHHEIKKVRTEIVEMLTKKTLRELALEVDNGQTVLARFDV</sequence>
<keyword evidence="2" id="KW-1185">Reference proteome</keyword>
<dbReference type="InterPro" id="IPR036388">
    <property type="entry name" value="WH-like_DNA-bd_sf"/>
</dbReference>
<gene>
    <name evidence="1" type="ORF">GCM10010993_11830</name>
</gene>
<accession>A0ABQ1M3M6</accession>
<protein>
    <recommendedName>
        <fullName evidence="3">Transcriptional regulator, BadM/Rrf2 family</fullName>
    </recommendedName>
</protein>
<dbReference type="InterPro" id="IPR000944">
    <property type="entry name" value="Tscrpt_reg_Rrf2"/>
</dbReference>
<evidence type="ECO:0000313" key="1">
    <source>
        <dbReference type="EMBL" id="GGC34529.1"/>
    </source>
</evidence>
<comment type="caution">
    <text evidence="1">The sequence shown here is derived from an EMBL/GenBank/DDBJ whole genome shotgun (WGS) entry which is preliminary data.</text>
</comment>
<dbReference type="PANTHER" id="PTHR33221">
    <property type="entry name" value="WINGED HELIX-TURN-HELIX TRANSCRIPTIONAL REGULATOR, RRF2 FAMILY"/>
    <property type="match status" value="1"/>
</dbReference>
<dbReference type="Gene3D" id="1.10.10.10">
    <property type="entry name" value="Winged helix-like DNA-binding domain superfamily/Winged helix DNA-binding domain"/>
    <property type="match status" value="1"/>
</dbReference>
<dbReference type="Proteomes" id="UP000635885">
    <property type="component" value="Unassembled WGS sequence"/>
</dbReference>
<dbReference type="PANTHER" id="PTHR33221:SF13">
    <property type="entry name" value="TRANSCRIPTIONAL REGULATOR-RELATED"/>
    <property type="match status" value="1"/>
</dbReference>
<dbReference type="RefSeq" id="WP_188440680.1">
    <property type="nucleotide sequence ID" value="NZ_BMFD01000003.1"/>
</dbReference>
<proteinExistence type="predicted"/>
<name>A0ABQ1M3M6_9BACT</name>
<evidence type="ECO:0000313" key="2">
    <source>
        <dbReference type="Proteomes" id="UP000635885"/>
    </source>
</evidence>
<dbReference type="SUPFAM" id="SSF46785">
    <property type="entry name" value="Winged helix' DNA-binding domain"/>
    <property type="match status" value="1"/>
</dbReference>
<reference evidence="2" key="1">
    <citation type="journal article" date="2019" name="Int. J. Syst. Evol. Microbiol.">
        <title>The Global Catalogue of Microorganisms (GCM) 10K type strain sequencing project: providing services to taxonomists for standard genome sequencing and annotation.</title>
        <authorList>
            <consortium name="The Broad Institute Genomics Platform"/>
            <consortium name="The Broad Institute Genome Sequencing Center for Infectious Disease"/>
            <person name="Wu L."/>
            <person name="Ma J."/>
        </authorList>
    </citation>
    <scope>NUCLEOTIDE SEQUENCE [LARGE SCALE GENOMIC DNA]</scope>
    <source>
        <strain evidence="2">CGMCC 1.12479</strain>
    </source>
</reference>
<dbReference type="PROSITE" id="PS51197">
    <property type="entry name" value="HTH_RRF2_2"/>
    <property type="match status" value="1"/>
</dbReference>
<dbReference type="InterPro" id="IPR036390">
    <property type="entry name" value="WH_DNA-bd_sf"/>
</dbReference>
<organism evidence="1 2">
    <name type="scientific">Belliella aquatica</name>
    <dbReference type="NCBI Taxonomy" id="1323734"/>
    <lineage>
        <taxon>Bacteria</taxon>
        <taxon>Pseudomonadati</taxon>
        <taxon>Bacteroidota</taxon>
        <taxon>Cytophagia</taxon>
        <taxon>Cytophagales</taxon>
        <taxon>Cyclobacteriaceae</taxon>
        <taxon>Belliella</taxon>
    </lineage>
</organism>
<evidence type="ECO:0008006" key="3">
    <source>
        <dbReference type="Google" id="ProtNLM"/>
    </source>
</evidence>
<dbReference type="EMBL" id="BMFD01000003">
    <property type="protein sequence ID" value="GGC34529.1"/>
    <property type="molecule type" value="Genomic_DNA"/>
</dbReference>
<dbReference type="Pfam" id="PF02082">
    <property type="entry name" value="Rrf2"/>
    <property type="match status" value="1"/>
</dbReference>